<evidence type="ECO:0000256" key="11">
    <source>
        <dbReference type="ARBA" id="ARBA00022989"/>
    </source>
</evidence>
<evidence type="ECO:0000256" key="14">
    <source>
        <dbReference type="ARBA" id="ARBA00023065"/>
    </source>
</evidence>
<dbReference type="InterPro" id="IPR039261">
    <property type="entry name" value="FNR_nucleotide-bd"/>
</dbReference>
<evidence type="ECO:0000256" key="7">
    <source>
        <dbReference type="ARBA" id="ARBA00022692"/>
    </source>
</evidence>
<feature type="compositionally biased region" description="Basic and acidic residues" evidence="17">
    <location>
        <begin position="630"/>
        <end position="643"/>
    </location>
</feature>
<evidence type="ECO:0000256" key="4">
    <source>
        <dbReference type="ARBA" id="ARBA00022448"/>
    </source>
</evidence>
<keyword evidence="7 18" id="KW-0812">Transmembrane</keyword>
<dbReference type="PANTHER" id="PTHR32361">
    <property type="entry name" value="FERRIC/CUPRIC REDUCTASE TRANSMEMBRANE COMPONENT"/>
    <property type="match status" value="1"/>
</dbReference>
<evidence type="ECO:0000256" key="17">
    <source>
        <dbReference type="SAM" id="MobiDB-lite"/>
    </source>
</evidence>
<evidence type="ECO:0000256" key="19">
    <source>
        <dbReference type="SAM" id="SignalP"/>
    </source>
</evidence>
<keyword evidence="8" id="KW-0274">FAD</keyword>
<keyword evidence="9" id="KW-0521">NADP</keyword>
<evidence type="ECO:0000313" key="22">
    <source>
        <dbReference type="Proteomes" id="UP000095728"/>
    </source>
</evidence>
<evidence type="ECO:0000256" key="8">
    <source>
        <dbReference type="ARBA" id="ARBA00022827"/>
    </source>
</evidence>
<feature type="transmembrane region" description="Helical" evidence="18">
    <location>
        <begin position="163"/>
        <end position="186"/>
    </location>
</feature>
<dbReference type="GO" id="GO:0006826">
    <property type="term" value="P:iron ion transport"/>
    <property type="evidence" value="ECO:0007669"/>
    <property type="project" value="TreeGrafter"/>
</dbReference>
<evidence type="ECO:0000256" key="10">
    <source>
        <dbReference type="ARBA" id="ARBA00022982"/>
    </source>
</evidence>
<dbReference type="InterPro" id="IPR017927">
    <property type="entry name" value="FAD-bd_FR_type"/>
</dbReference>
<protein>
    <submittedName>
        <fullName evidence="21">Putative ferric reductase transmembrane component</fullName>
    </submittedName>
</protein>
<keyword evidence="4" id="KW-0813">Transport</keyword>
<evidence type="ECO:0000256" key="5">
    <source>
        <dbReference type="ARBA" id="ARBA00022617"/>
    </source>
</evidence>
<dbReference type="AlphaFoldDB" id="A0A1E5R5F7"/>
<keyword evidence="6" id="KW-0285">Flavoprotein</keyword>
<dbReference type="Pfam" id="PF08030">
    <property type="entry name" value="NAD_binding_6"/>
    <property type="match status" value="1"/>
</dbReference>
<keyword evidence="19" id="KW-0732">Signal</keyword>
<comment type="cofactor">
    <cofactor evidence="1">
        <name>FAD</name>
        <dbReference type="ChEBI" id="CHEBI:57692"/>
    </cofactor>
</comment>
<evidence type="ECO:0000256" key="3">
    <source>
        <dbReference type="ARBA" id="ARBA00006278"/>
    </source>
</evidence>
<keyword evidence="15 18" id="KW-0472">Membrane</keyword>
<evidence type="ECO:0000313" key="21">
    <source>
        <dbReference type="EMBL" id="OEJ82136.1"/>
    </source>
</evidence>
<dbReference type="SFLD" id="SFLDS00052">
    <property type="entry name" value="Ferric_Reductase_Domain"/>
    <property type="match status" value="1"/>
</dbReference>
<dbReference type="InterPro" id="IPR051410">
    <property type="entry name" value="Ferric/Cupric_Reductase"/>
</dbReference>
<evidence type="ECO:0000259" key="20">
    <source>
        <dbReference type="PROSITE" id="PS51384"/>
    </source>
</evidence>
<dbReference type="InterPro" id="IPR013121">
    <property type="entry name" value="Fe_red_NAD-bd_6"/>
</dbReference>
<keyword evidence="22" id="KW-1185">Reference proteome</keyword>
<evidence type="ECO:0000256" key="1">
    <source>
        <dbReference type="ARBA" id="ARBA00001974"/>
    </source>
</evidence>
<dbReference type="GO" id="GO:0015677">
    <property type="term" value="P:copper ion import"/>
    <property type="evidence" value="ECO:0007669"/>
    <property type="project" value="TreeGrafter"/>
</dbReference>
<evidence type="ECO:0000256" key="2">
    <source>
        <dbReference type="ARBA" id="ARBA00004141"/>
    </source>
</evidence>
<reference evidence="22" key="1">
    <citation type="journal article" date="2016" name="Genome Announc.">
        <title>Genome sequences of three species of Hanseniaspora isolated from spontaneous wine fermentations.</title>
        <authorList>
            <person name="Sternes P.R."/>
            <person name="Lee D."/>
            <person name="Kutyna D.R."/>
            <person name="Borneman A.R."/>
        </authorList>
    </citation>
    <scope>NUCLEOTIDE SEQUENCE [LARGE SCALE GENOMIC DNA]</scope>
    <source>
        <strain evidence="22">AWRI3579</strain>
    </source>
</reference>
<dbReference type="GO" id="GO:0000293">
    <property type="term" value="F:ferric-chelate reductase activity"/>
    <property type="evidence" value="ECO:0007669"/>
    <property type="project" value="UniProtKB-ARBA"/>
</dbReference>
<name>A0A1E5R5F7_9ASCO</name>
<dbReference type="FunCoup" id="A0A1E5R5F7">
    <property type="interactions" value="399"/>
</dbReference>
<dbReference type="Pfam" id="PF08022">
    <property type="entry name" value="FAD_binding_8"/>
    <property type="match status" value="1"/>
</dbReference>
<comment type="similarity">
    <text evidence="3">Belongs to the ferric reductase (FRE) family.</text>
</comment>
<feature type="chain" id="PRO_5009184613" evidence="19">
    <location>
        <begin position="23"/>
        <end position="729"/>
    </location>
</feature>
<evidence type="ECO:0000256" key="9">
    <source>
        <dbReference type="ARBA" id="ARBA00022857"/>
    </source>
</evidence>
<evidence type="ECO:0000256" key="16">
    <source>
        <dbReference type="ARBA" id="ARBA00023180"/>
    </source>
</evidence>
<dbReference type="Pfam" id="PF01794">
    <property type="entry name" value="Ferric_reduct"/>
    <property type="match status" value="1"/>
</dbReference>
<dbReference type="PROSITE" id="PS51384">
    <property type="entry name" value="FAD_FR"/>
    <property type="match status" value="1"/>
</dbReference>
<keyword evidence="13" id="KW-0408">Iron</keyword>
<proteinExistence type="inferred from homology"/>
<keyword evidence="5" id="KW-0479">Metal-binding</keyword>
<feature type="transmembrane region" description="Helical" evidence="18">
    <location>
        <begin position="383"/>
        <end position="402"/>
    </location>
</feature>
<keyword evidence="10" id="KW-0249">Electron transport</keyword>
<comment type="subcellular location">
    <subcellularLocation>
        <location evidence="2">Membrane</location>
        <topology evidence="2">Multi-pass membrane protein</topology>
    </subcellularLocation>
</comment>
<sequence length="729" mass="82731">MKSFKLYGIIAVLLSALQIAHAAQSFDLSWTRAYKKTLGAACKSTVTGTAMYCTKDSTKSYSCQCNDVVGMGAYVYCGYTESEGDSGSRKHFQDYFISKCPGLTRQEIEDSYNNVTKYITTTSQIKDFNASVPIRIPVKYSEATYKSAYASSYQSNINMDYCIIFGASLIGYWAAIFAVFAIYRALEEMNLSDKYVNNNRVFKFLQSQVIFKSFIGRKHKSPYKFLGYVPVTLDVIFIVGFVVLDIAGCFAGIYDLPASLKSTSSGHHGHGGSGSAKPRLIGIRTGYIANFTINLTFLFAGRNNFLLWCTGWNFQSFITYHKWVSRMTVFNVLAHAIAYYINGSNTARNLALEYYRWGIVAAIAGSAIYLQAYFPLRKYAYEIFLYVHIILALFFLVGSWYHLVRFRLQYYVFASIGAWALDRLLRIVRILNFGGVRKNNVSLINNEYLVLTVKNYNKATFKAKPGNFVFIYFGLWNCFWQSHPFTILSADSEKLKVITSIKKGCTKTVAQYLIKRNLVSMDIPLAFEGPYGTSKERIVNRDQNILMYSTNTGVAGPYHYLKSFIDKGLIQNKSIKFYWCIRNWSSVYALQEELKNLSFQSNINVIVYISQYDEAKLSSESNKSQSETDTLDHEKNNTEEKLTDCSSSNASLTMGSIQTLLPDVEFRAGRMPVYETVASDLDECLENTNVTVMTCGHSDFCDNLRDAVLKNIPKQKTKNVHYIDELQLW</sequence>
<dbReference type="OrthoDB" id="4494341at2759"/>
<keyword evidence="16" id="KW-0325">Glycoprotein</keyword>
<dbReference type="InterPro" id="IPR013112">
    <property type="entry name" value="FAD-bd_8"/>
</dbReference>
<feature type="transmembrane region" description="Helical" evidence="18">
    <location>
        <begin position="354"/>
        <end position="376"/>
    </location>
</feature>
<dbReference type="CDD" id="cd06186">
    <property type="entry name" value="NOX_Duox_like_FAD_NADP"/>
    <property type="match status" value="1"/>
</dbReference>
<gene>
    <name evidence="21" type="ORF">AWRI3579_g3551</name>
</gene>
<evidence type="ECO:0000256" key="6">
    <source>
        <dbReference type="ARBA" id="ARBA00022630"/>
    </source>
</evidence>
<keyword evidence="12" id="KW-0560">Oxidoreductase</keyword>
<organism evidence="21 22">
    <name type="scientific">Hanseniaspora osmophila</name>
    <dbReference type="NCBI Taxonomy" id="56408"/>
    <lineage>
        <taxon>Eukaryota</taxon>
        <taxon>Fungi</taxon>
        <taxon>Dikarya</taxon>
        <taxon>Ascomycota</taxon>
        <taxon>Saccharomycotina</taxon>
        <taxon>Saccharomycetes</taxon>
        <taxon>Saccharomycodales</taxon>
        <taxon>Saccharomycodaceae</taxon>
        <taxon>Hanseniaspora</taxon>
    </lineage>
</organism>
<evidence type="ECO:0000256" key="15">
    <source>
        <dbReference type="ARBA" id="ARBA00023136"/>
    </source>
</evidence>
<dbReference type="PANTHER" id="PTHR32361:SF9">
    <property type="entry name" value="FERRIC REDUCTASE TRANSMEMBRANE COMPONENT 3-RELATED"/>
    <property type="match status" value="1"/>
</dbReference>
<feature type="transmembrane region" description="Helical" evidence="18">
    <location>
        <begin position="323"/>
        <end position="342"/>
    </location>
</feature>
<dbReference type="SUPFAM" id="SSF52343">
    <property type="entry name" value="Ferredoxin reductase-like, C-terminal NADP-linked domain"/>
    <property type="match status" value="1"/>
</dbReference>
<dbReference type="Gene3D" id="3.40.50.80">
    <property type="entry name" value="Nucleotide-binding domain of ferredoxin-NADP reductase (FNR) module"/>
    <property type="match status" value="1"/>
</dbReference>
<dbReference type="InterPro" id="IPR013130">
    <property type="entry name" value="Fe3_Rdtase_TM_dom"/>
</dbReference>
<evidence type="ECO:0000256" key="13">
    <source>
        <dbReference type="ARBA" id="ARBA00023004"/>
    </source>
</evidence>
<feature type="domain" description="FAD-binding FR-type" evidence="20">
    <location>
        <begin position="417"/>
        <end position="537"/>
    </location>
</feature>
<dbReference type="EMBL" id="LPNM01000010">
    <property type="protein sequence ID" value="OEJ82136.1"/>
    <property type="molecule type" value="Genomic_DNA"/>
</dbReference>
<feature type="transmembrane region" description="Helical" evidence="18">
    <location>
        <begin position="287"/>
        <end position="311"/>
    </location>
</feature>
<dbReference type="GO" id="GO:0005886">
    <property type="term" value="C:plasma membrane"/>
    <property type="evidence" value="ECO:0007669"/>
    <property type="project" value="TreeGrafter"/>
</dbReference>
<dbReference type="InParanoid" id="A0A1E5R5F7"/>
<dbReference type="GO" id="GO:0006879">
    <property type="term" value="P:intracellular iron ion homeostasis"/>
    <property type="evidence" value="ECO:0007669"/>
    <property type="project" value="TreeGrafter"/>
</dbReference>
<keyword evidence="5" id="KW-0349">Heme</keyword>
<comment type="caution">
    <text evidence="21">The sequence shown here is derived from an EMBL/GenBank/DDBJ whole genome shotgun (WGS) entry which is preliminary data.</text>
</comment>
<feature type="region of interest" description="Disordered" evidence="17">
    <location>
        <begin position="619"/>
        <end position="647"/>
    </location>
</feature>
<dbReference type="Proteomes" id="UP000095728">
    <property type="component" value="Unassembled WGS sequence"/>
</dbReference>
<accession>A0A1E5R5F7</accession>
<feature type="transmembrane region" description="Helical" evidence="18">
    <location>
        <begin position="225"/>
        <end position="254"/>
    </location>
</feature>
<keyword evidence="14" id="KW-0406">Ion transport</keyword>
<feature type="signal peptide" evidence="19">
    <location>
        <begin position="1"/>
        <end position="22"/>
    </location>
</feature>
<evidence type="ECO:0000256" key="18">
    <source>
        <dbReference type="SAM" id="Phobius"/>
    </source>
</evidence>
<dbReference type="SFLD" id="SFLDG01168">
    <property type="entry name" value="Ferric_reductase_subgroup_(FRE"/>
    <property type="match status" value="1"/>
</dbReference>
<evidence type="ECO:0000256" key="12">
    <source>
        <dbReference type="ARBA" id="ARBA00023002"/>
    </source>
</evidence>
<feature type="compositionally biased region" description="Polar residues" evidence="17">
    <location>
        <begin position="619"/>
        <end position="628"/>
    </location>
</feature>
<keyword evidence="11 18" id="KW-1133">Transmembrane helix</keyword>